<dbReference type="InterPro" id="IPR013096">
    <property type="entry name" value="Cupin_2"/>
</dbReference>
<dbReference type="InterPro" id="IPR011051">
    <property type="entry name" value="RmlC_Cupin_sf"/>
</dbReference>
<dbReference type="AlphaFoldDB" id="A0A0F9BYP1"/>
<name>A0A0F9BYP1_9ZZZZ</name>
<evidence type="ECO:0000259" key="1">
    <source>
        <dbReference type="Pfam" id="PF07883"/>
    </source>
</evidence>
<organism evidence="2">
    <name type="scientific">marine sediment metagenome</name>
    <dbReference type="NCBI Taxonomy" id="412755"/>
    <lineage>
        <taxon>unclassified sequences</taxon>
        <taxon>metagenomes</taxon>
        <taxon>ecological metagenomes</taxon>
    </lineage>
</organism>
<evidence type="ECO:0000313" key="2">
    <source>
        <dbReference type="EMBL" id="KKK89536.1"/>
    </source>
</evidence>
<proteinExistence type="predicted"/>
<dbReference type="Pfam" id="PF07883">
    <property type="entry name" value="Cupin_2"/>
    <property type="match status" value="1"/>
</dbReference>
<reference evidence="2" key="1">
    <citation type="journal article" date="2015" name="Nature">
        <title>Complex archaea that bridge the gap between prokaryotes and eukaryotes.</title>
        <authorList>
            <person name="Spang A."/>
            <person name="Saw J.H."/>
            <person name="Jorgensen S.L."/>
            <person name="Zaremba-Niedzwiedzka K."/>
            <person name="Martijn J."/>
            <person name="Lind A.E."/>
            <person name="van Eijk R."/>
            <person name="Schleper C."/>
            <person name="Guy L."/>
            <person name="Ettema T.J."/>
        </authorList>
    </citation>
    <scope>NUCLEOTIDE SEQUENCE</scope>
</reference>
<accession>A0A0F9BYP1</accession>
<comment type="caution">
    <text evidence="2">The sequence shown here is derived from an EMBL/GenBank/DDBJ whole genome shotgun (WGS) entry which is preliminary data.</text>
</comment>
<dbReference type="EMBL" id="LAZR01049483">
    <property type="protein sequence ID" value="KKK89536.1"/>
    <property type="molecule type" value="Genomic_DNA"/>
</dbReference>
<gene>
    <name evidence="2" type="ORF">LCGC14_2732100</name>
</gene>
<dbReference type="SUPFAM" id="SSF51182">
    <property type="entry name" value="RmlC-like cupins"/>
    <property type="match status" value="1"/>
</dbReference>
<protein>
    <recommendedName>
        <fullName evidence="1">Cupin type-2 domain-containing protein</fullName>
    </recommendedName>
</protein>
<feature type="domain" description="Cupin type-2" evidence="1">
    <location>
        <begin position="27"/>
        <end position="89"/>
    </location>
</feature>
<sequence>MDKYNNKPWGFELTWVNTDNYSSRILIVREGEKLPYIFHKRQDITLLILQGIVQLVIEGRNKVLNEGDFYHIIPKVMHRIIALKGDATILEVGTPQEDDVVLVEK</sequence>
<dbReference type="Gene3D" id="2.60.120.10">
    <property type="entry name" value="Jelly Rolls"/>
    <property type="match status" value="1"/>
</dbReference>
<dbReference type="InterPro" id="IPR014710">
    <property type="entry name" value="RmlC-like_jellyroll"/>
</dbReference>